<evidence type="ECO:0000259" key="4">
    <source>
        <dbReference type="SMART" id="SM00922"/>
    </source>
</evidence>
<sequence length="387" mass="41448">MPPTITSVEAFAFTYDREHVRSQTVGPLVYAEGETAELTGYAVRIDTDSGVTGEFVGGTASGHAQIAEVAPYLVGENPLDRERHWSELKRALRATDRMGLGPLDIALWDLAGERYDAPVHELLGTYRDRLPAYASTYFGDADAAGLDTPAAYADYAEACRDAGFPAFKVHPVEGGDVDRDVATVHAVADAVGDDLDLMLDPVCGYGTFAEALAVGRACDECGFYWYEDPYRDAGTSAHGHGALRDRLDTPLLQAEMIRGVEAHTDFVDAGATDFVRADPVWDGGITGAMKIARVAEGHGLDVEYHLAGPHTRHCMAATRNANYYELGLVGPEASVPHSEPPVYDSYTDGVDALDGDGTVPVPDGPGLGVDYDWAYIEDNATDVVVAE</sequence>
<proteinExistence type="predicted"/>
<evidence type="ECO:0000313" key="5">
    <source>
        <dbReference type="EMBL" id="MFC4360389.1"/>
    </source>
</evidence>
<feature type="domain" description="Mandelate racemase/muconate lactonizing enzyme C-terminal" evidence="4">
    <location>
        <begin position="149"/>
        <end position="250"/>
    </location>
</feature>
<comment type="pathway">
    <text evidence="2">Carbohydrate acid metabolism; D-glucarate degradation; 2,5-dioxopentanoate from D-glucarate: step 1/2.</text>
</comment>
<comment type="caution">
    <text evidence="5">The sequence shown here is derived from an EMBL/GenBank/DDBJ whole genome shotgun (WGS) entry which is preliminary data.</text>
</comment>
<dbReference type="Pfam" id="PF02746">
    <property type="entry name" value="MR_MLE_N"/>
    <property type="match status" value="1"/>
</dbReference>
<dbReference type="InterPro" id="IPR029065">
    <property type="entry name" value="Enolase_C-like"/>
</dbReference>
<dbReference type="SUPFAM" id="SSF51604">
    <property type="entry name" value="Enolase C-terminal domain-like"/>
    <property type="match status" value="1"/>
</dbReference>
<dbReference type="AlphaFoldDB" id="A0ABD5PI53"/>
<dbReference type="Gene3D" id="3.30.390.10">
    <property type="entry name" value="Enolase-like, N-terminal domain"/>
    <property type="match status" value="1"/>
</dbReference>
<dbReference type="GO" id="GO:0008872">
    <property type="term" value="F:glucarate dehydratase activity"/>
    <property type="evidence" value="ECO:0007669"/>
    <property type="project" value="UniProtKB-EC"/>
</dbReference>
<keyword evidence="6" id="KW-1185">Reference proteome</keyword>
<dbReference type="SMART" id="SM00922">
    <property type="entry name" value="MR_MLE"/>
    <property type="match status" value="1"/>
</dbReference>
<reference evidence="5 6" key="1">
    <citation type="journal article" date="2019" name="Int. J. Syst. Evol. Microbiol.">
        <title>The Global Catalogue of Microorganisms (GCM) 10K type strain sequencing project: providing services to taxonomists for standard genome sequencing and annotation.</title>
        <authorList>
            <consortium name="The Broad Institute Genomics Platform"/>
            <consortium name="The Broad Institute Genome Sequencing Center for Infectious Disease"/>
            <person name="Wu L."/>
            <person name="Ma J."/>
        </authorList>
    </citation>
    <scope>NUCLEOTIDE SEQUENCE [LARGE SCALE GENOMIC DNA]</scope>
    <source>
        <strain evidence="5 6">CGMCC 1.12553</strain>
    </source>
</reference>
<gene>
    <name evidence="5" type="ORF">ACFO0N_20780</name>
</gene>
<evidence type="ECO:0000256" key="1">
    <source>
        <dbReference type="ARBA" id="ARBA00001426"/>
    </source>
</evidence>
<dbReference type="SUPFAM" id="SSF54826">
    <property type="entry name" value="Enolase N-terminal domain-like"/>
    <property type="match status" value="1"/>
</dbReference>
<accession>A0ABD5PI53</accession>
<dbReference type="SFLD" id="SFLDG00179">
    <property type="entry name" value="mandelate_racemase"/>
    <property type="match status" value="1"/>
</dbReference>
<dbReference type="Pfam" id="PF13378">
    <property type="entry name" value="MR_MLE_C"/>
    <property type="match status" value="1"/>
</dbReference>
<dbReference type="InterPro" id="IPR029017">
    <property type="entry name" value="Enolase-like_N"/>
</dbReference>
<dbReference type="EC" id="4.2.1.40" evidence="3"/>
<dbReference type="RefSeq" id="WP_267620513.1">
    <property type="nucleotide sequence ID" value="NZ_JAODIW010000005.1"/>
</dbReference>
<dbReference type="PANTHER" id="PTHR48080:SF4">
    <property type="entry name" value="GLUCARATE DEHYDRATASE"/>
    <property type="match status" value="1"/>
</dbReference>
<evidence type="ECO:0000313" key="6">
    <source>
        <dbReference type="Proteomes" id="UP001595921"/>
    </source>
</evidence>
<dbReference type="InterPro" id="IPR034593">
    <property type="entry name" value="DgoD-like"/>
</dbReference>
<dbReference type="PANTHER" id="PTHR48080">
    <property type="entry name" value="D-GALACTONATE DEHYDRATASE-RELATED"/>
    <property type="match status" value="1"/>
</dbReference>
<name>A0ABD5PI53_9EURY</name>
<dbReference type="InterPro" id="IPR013341">
    <property type="entry name" value="Mandelate_racemase_N_dom"/>
</dbReference>
<dbReference type="EMBL" id="JBHSDS010000017">
    <property type="protein sequence ID" value="MFC4360389.1"/>
    <property type="molecule type" value="Genomic_DNA"/>
</dbReference>
<dbReference type="Gene3D" id="3.20.20.120">
    <property type="entry name" value="Enolase-like C-terminal domain"/>
    <property type="match status" value="1"/>
</dbReference>
<dbReference type="Proteomes" id="UP001595921">
    <property type="component" value="Unassembled WGS sequence"/>
</dbReference>
<dbReference type="SFLD" id="SFLDS00001">
    <property type="entry name" value="Enolase"/>
    <property type="match status" value="1"/>
</dbReference>
<dbReference type="InterPro" id="IPR013342">
    <property type="entry name" value="Mandelate_racemase_C"/>
</dbReference>
<evidence type="ECO:0000256" key="2">
    <source>
        <dbReference type="ARBA" id="ARBA00005183"/>
    </source>
</evidence>
<protein>
    <recommendedName>
        <fullName evidence="3">glucarate dehydratase</fullName>
        <ecNumber evidence="3">4.2.1.40</ecNumber>
    </recommendedName>
</protein>
<organism evidence="5 6">
    <name type="scientific">Halobium salinum</name>
    <dbReference type="NCBI Taxonomy" id="1364940"/>
    <lineage>
        <taxon>Archaea</taxon>
        <taxon>Methanobacteriati</taxon>
        <taxon>Methanobacteriota</taxon>
        <taxon>Stenosarchaea group</taxon>
        <taxon>Halobacteria</taxon>
        <taxon>Halobacteriales</taxon>
        <taxon>Haloferacaceae</taxon>
        <taxon>Halobium</taxon>
    </lineage>
</organism>
<comment type="catalytic activity">
    <reaction evidence="1">
        <text>D-glucarate = 5-dehydro-4-deoxy-D-glucarate + H2O</text>
        <dbReference type="Rhea" id="RHEA:14573"/>
        <dbReference type="ChEBI" id="CHEBI:15377"/>
        <dbReference type="ChEBI" id="CHEBI:30612"/>
        <dbReference type="ChEBI" id="CHEBI:42819"/>
        <dbReference type="EC" id="4.2.1.40"/>
    </reaction>
</comment>
<evidence type="ECO:0000256" key="3">
    <source>
        <dbReference type="ARBA" id="ARBA00011973"/>
    </source>
</evidence>
<dbReference type="InterPro" id="IPR036849">
    <property type="entry name" value="Enolase-like_C_sf"/>
</dbReference>